<evidence type="ECO:0000256" key="1">
    <source>
        <dbReference type="SAM" id="MobiDB-lite"/>
    </source>
</evidence>
<dbReference type="AlphaFoldDB" id="A0A834IA78"/>
<feature type="compositionally biased region" description="Polar residues" evidence="1">
    <location>
        <begin position="1"/>
        <end position="14"/>
    </location>
</feature>
<proteinExistence type="predicted"/>
<dbReference type="EMBL" id="JAACXV010011776">
    <property type="protein sequence ID" value="KAF7274938.1"/>
    <property type="molecule type" value="Genomic_DNA"/>
</dbReference>
<evidence type="ECO:0000313" key="3">
    <source>
        <dbReference type="Proteomes" id="UP000625711"/>
    </source>
</evidence>
<feature type="region of interest" description="Disordered" evidence="1">
    <location>
        <begin position="1"/>
        <end position="50"/>
    </location>
</feature>
<protein>
    <submittedName>
        <fullName evidence="2">Uncharacterized protein</fullName>
    </submittedName>
</protein>
<sequence length="102" mass="11448">MPTHTVNSSHPTPSTHDRSNRTNGPGRSIRHHPRKIVPNAQIALDGRPGPPHARFNELNHGARVKFRNYQCEISFFSAPPAANWEMMRRSAREAVSQGKLTC</sequence>
<organism evidence="2 3">
    <name type="scientific">Rhynchophorus ferrugineus</name>
    <name type="common">Red palm weevil</name>
    <name type="synonym">Curculio ferrugineus</name>
    <dbReference type="NCBI Taxonomy" id="354439"/>
    <lineage>
        <taxon>Eukaryota</taxon>
        <taxon>Metazoa</taxon>
        <taxon>Ecdysozoa</taxon>
        <taxon>Arthropoda</taxon>
        <taxon>Hexapoda</taxon>
        <taxon>Insecta</taxon>
        <taxon>Pterygota</taxon>
        <taxon>Neoptera</taxon>
        <taxon>Endopterygota</taxon>
        <taxon>Coleoptera</taxon>
        <taxon>Polyphaga</taxon>
        <taxon>Cucujiformia</taxon>
        <taxon>Curculionidae</taxon>
        <taxon>Dryophthorinae</taxon>
        <taxon>Rhynchophorus</taxon>
    </lineage>
</organism>
<keyword evidence="3" id="KW-1185">Reference proteome</keyword>
<dbReference type="Proteomes" id="UP000625711">
    <property type="component" value="Unassembled WGS sequence"/>
</dbReference>
<evidence type="ECO:0000313" key="2">
    <source>
        <dbReference type="EMBL" id="KAF7274938.1"/>
    </source>
</evidence>
<comment type="caution">
    <text evidence="2">The sequence shown here is derived from an EMBL/GenBank/DDBJ whole genome shotgun (WGS) entry which is preliminary data.</text>
</comment>
<accession>A0A834IA78</accession>
<reference evidence="2" key="1">
    <citation type="submission" date="2020-08" db="EMBL/GenBank/DDBJ databases">
        <title>Genome sequencing and assembly of the red palm weevil Rhynchophorus ferrugineus.</title>
        <authorList>
            <person name="Dias G.B."/>
            <person name="Bergman C.M."/>
            <person name="Manee M."/>
        </authorList>
    </citation>
    <scope>NUCLEOTIDE SEQUENCE</scope>
    <source>
        <strain evidence="2">AA-2017</strain>
        <tissue evidence="2">Whole larva</tissue>
    </source>
</reference>
<gene>
    <name evidence="2" type="ORF">GWI33_012399</name>
</gene>
<name>A0A834IA78_RHYFE</name>